<dbReference type="EMBL" id="GL732584">
    <property type="protein sequence ID" value="EFX74225.1"/>
    <property type="molecule type" value="Genomic_DNA"/>
</dbReference>
<keyword evidence="4" id="KW-1185">Reference proteome</keyword>
<dbReference type="OrthoDB" id="6375859at2759"/>
<evidence type="ECO:0000313" key="4">
    <source>
        <dbReference type="Proteomes" id="UP000000305"/>
    </source>
</evidence>
<keyword evidence="2" id="KW-0812">Transmembrane</keyword>
<evidence type="ECO:0000256" key="2">
    <source>
        <dbReference type="SAM" id="Phobius"/>
    </source>
</evidence>
<dbReference type="AlphaFoldDB" id="E9H1T1"/>
<feature type="region of interest" description="Disordered" evidence="1">
    <location>
        <begin position="30"/>
        <end position="55"/>
    </location>
</feature>
<proteinExistence type="predicted"/>
<feature type="compositionally biased region" description="Basic residues" evidence="1">
    <location>
        <begin position="145"/>
        <end position="163"/>
    </location>
</feature>
<dbReference type="KEGG" id="dpx:DAPPUDRAFT_252038"/>
<dbReference type="InParanoid" id="E9H1T1"/>
<dbReference type="HOGENOM" id="CLU_1024017_0_0_1"/>
<feature type="compositionally biased region" description="Low complexity" evidence="1">
    <location>
        <begin position="32"/>
        <end position="47"/>
    </location>
</feature>
<feature type="compositionally biased region" description="Low complexity" evidence="1">
    <location>
        <begin position="94"/>
        <end position="104"/>
    </location>
</feature>
<protein>
    <submittedName>
        <fullName evidence="3">Uncharacterized protein</fullName>
    </submittedName>
</protein>
<reference evidence="3 4" key="1">
    <citation type="journal article" date="2011" name="Science">
        <title>The ecoresponsive genome of Daphnia pulex.</title>
        <authorList>
            <person name="Colbourne J.K."/>
            <person name="Pfrender M.E."/>
            <person name="Gilbert D."/>
            <person name="Thomas W.K."/>
            <person name="Tucker A."/>
            <person name="Oakley T.H."/>
            <person name="Tokishita S."/>
            <person name="Aerts A."/>
            <person name="Arnold G.J."/>
            <person name="Basu M.K."/>
            <person name="Bauer D.J."/>
            <person name="Caceres C.E."/>
            <person name="Carmel L."/>
            <person name="Casola C."/>
            <person name="Choi J.H."/>
            <person name="Detter J.C."/>
            <person name="Dong Q."/>
            <person name="Dusheyko S."/>
            <person name="Eads B.D."/>
            <person name="Frohlich T."/>
            <person name="Geiler-Samerotte K.A."/>
            <person name="Gerlach D."/>
            <person name="Hatcher P."/>
            <person name="Jogdeo S."/>
            <person name="Krijgsveld J."/>
            <person name="Kriventseva E.V."/>
            <person name="Kultz D."/>
            <person name="Laforsch C."/>
            <person name="Lindquist E."/>
            <person name="Lopez J."/>
            <person name="Manak J.R."/>
            <person name="Muller J."/>
            <person name="Pangilinan J."/>
            <person name="Patwardhan R.P."/>
            <person name="Pitluck S."/>
            <person name="Pritham E.J."/>
            <person name="Rechtsteiner A."/>
            <person name="Rho M."/>
            <person name="Rogozin I.B."/>
            <person name="Sakarya O."/>
            <person name="Salamov A."/>
            <person name="Schaack S."/>
            <person name="Shapiro H."/>
            <person name="Shiga Y."/>
            <person name="Skalitzky C."/>
            <person name="Smith Z."/>
            <person name="Souvorov A."/>
            <person name="Sung W."/>
            <person name="Tang Z."/>
            <person name="Tsuchiya D."/>
            <person name="Tu H."/>
            <person name="Vos H."/>
            <person name="Wang M."/>
            <person name="Wolf Y.I."/>
            <person name="Yamagata H."/>
            <person name="Yamada T."/>
            <person name="Ye Y."/>
            <person name="Shaw J.R."/>
            <person name="Andrews J."/>
            <person name="Crease T.J."/>
            <person name="Tang H."/>
            <person name="Lucas S.M."/>
            <person name="Robertson H.M."/>
            <person name="Bork P."/>
            <person name="Koonin E.V."/>
            <person name="Zdobnov E.M."/>
            <person name="Grigoriev I.V."/>
            <person name="Lynch M."/>
            <person name="Boore J.L."/>
        </authorList>
    </citation>
    <scope>NUCLEOTIDE SEQUENCE [LARGE SCALE GENOMIC DNA]</scope>
</reference>
<accession>E9H1T1</accession>
<sequence length="272" mass="30327">MVSTEFQNEPSLTLQIQISRPRFINWSSHANETSTEPPYYPTTTKSPVDNGENSSVTDSYKMAAQVAVGAAIIVALTILLALIWNAFKRRFPDSSNSGAASSTSRRYSTDSFDRLVEDRLRNRPPPYSPDQDKPPSYEESFHDTTHRHHSPTSRRRSRDRRRLQREAVSSLEVPRVHQITNNRYPAGPSDGGQESTQVMSLPSYSTAIRSVSYDNRAFSAEEPERPASASAMSTVLTTDIPSISMAVYVNERELSLGCQDGDNDDGVVMLHL</sequence>
<organism evidence="3 4">
    <name type="scientific">Daphnia pulex</name>
    <name type="common">Water flea</name>
    <dbReference type="NCBI Taxonomy" id="6669"/>
    <lineage>
        <taxon>Eukaryota</taxon>
        <taxon>Metazoa</taxon>
        <taxon>Ecdysozoa</taxon>
        <taxon>Arthropoda</taxon>
        <taxon>Crustacea</taxon>
        <taxon>Branchiopoda</taxon>
        <taxon>Diplostraca</taxon>
        <taxon>Cladocera</taxon>
        <taxon>Anomopoda</taxon>
        <taxon>Daphniidae</taxon>
        <taxon>Daphnia</taxon>
    </lineage>
</organism>
<feature type="compositionally biased region" description="Basic and acidic residues" evidence="1">
    <location>
        <begin position="130"/>
        <end position="144"/>
    </location>
</feature>
<dbReference type="Proteomes" id="UP000000305">
    <property type="component" value="Unassembled WGS sequence"/>
</dbReference>
<evidence type="ECO:0000256" key="1">
    <source>
        <dbReference type="SAM" id="MobiDB-lite"/>
    </source>
</evidence>
<keyword evidence="2" id="KW-1133">Transmembrane helix</keyword>
<gene>
    <name evidence="3" type="ORF">DAPPUDRAFT_252038</name>
</gene>
<feature type="region of interest" description="Disordered" evidence="1">
    <location>
        <begin position="118"/>
        <end position="197"/>
    </location>
</feature>
<feature type="region of interest" description="Disordered" evidence="1">
    <location>
        <begin position="93"/>
        <end position="112"/>
    </location>
</feature>
<feature type="transmembrane region" description="Helical" evidence="2">
    <location>
        <begin position="62"/>
        <end position="87"/>
    </location>
</feature>
<name>E9H1T1_DAPPU</name>
<keyword evidence="2" id="KW-0472">Membrane</keyword>
<evidence type="ECO:0000313" key="3">
    <source>
        <dbReference type="EMBL" id="EFX74225.1"/>
    </source>
</evidence>